<dbReference type="NCBIfam" id="TIGR01615">
    <property type="entry name" value="A_thal_3542"/>
    <property type="match status" value="1"/>
</dbReference>
<evidence type="ECO:0008006" key="4">
    <source>
        <dbReference type="Google" id="ProtNLM"/>
    </source>
</evidence>
<dbReference type="EnsemblPlants" id="Pp3c1_10630V3.1">
    <property type="protein sequence ID" value="PAC:32970879.CDS.1"/>
    <property type="gene ID" value="Pp3c1_10630"/>
</dbReference>
<protein>
    <recommendedName>
        <fullName evidence="4">DUF506 family protein</fullName>
    </recommendedName>
</protein>
<keyword evidence="3" id="KW-1185">Reference proteome</keyword>
<dbReference type="EMBL" id="ABEU02000001">
    <property type="protein sequence ID" value="PNR62068.1"/>
    <property type="molecule type" value="Genomic_DNA"/>
</dbReference>
<name>A0A2K1L7Q1_PHYPA</name>
<dbReference type="Proteomes" id="UP000006727">
    <property type="component" value="Chromosome 1"/>
</dbReference>
<dbReference type="FunCoup" id="A0A2K1L7Q1">
    <property type="interactions" value="792"/>
</dbReference>
<gene>
    <name evidence="1" type="ORF">PHYPA_000492</name>
</gene>
<dbReference type="InParanoid" id="A0A2K1L7Q1"/>
<dbReference type="InterPro" id="IPR006502">
    <property type="entry name" value="PDDEXK-like"/>
</dbReference>
<reference evidence="1 3" key="1">
    <citation type="journal article" date="2008" name="Science">
        <title>The Physcomitrella genome reveals evolutionary insights into the conquest of land by plants.</title>
        <authorList>
            <person name="Rensing S."/>
            <person name="Lang D."/>
            <person name="Zimmer A."/>
            <person name="Terry A."/>
            <person name="Salamov A."/>
            <person name="Shapiro H."/>
            <person name="Nishiyama T."/>
            <person name="Perroud P.-F."/>
            <person name="Lindquist E."/>
            <person name="Kamisugi Y."/>
            <person name="Tanahashi T."/>
            <person name="Sakakibara K."/>
            <person name="Fujita T."/>
            <person name="Oishi K."/>
            <person name="Shin-I T."/>
            <person name="Kuroki Y."/>
            <person name="Toyoda A."/>
            <person name="Suzuki Y."/>
            <person name="Hashimoto A."/>
            <person name="Yamaguchi K."/>
            <person name="Sugano A."/>
            <person name="Kohara Y."/>
            <person name="Fujiyama A."/>
            <person name="Anterola A."/>
            <person name="Aoki S."/>
            <person name="Ashton N."/>
            <person name="Barbazuk W.B."/>
            <person name="Barker E."/>
            <person name="Bennetzen J."/>
            <person name="Bezanilla M."/>
            <person name="Blankenship R."/>
            <person name="Cho S.H."/>
            <person name="Dutcher S."/>
            <person name="Estelle M."/>
            <person name="Fawcett J.A."/>
            <person name="Gundlach H."/>
            <person name="Hanada K."/>
            <person name="Heyl A."/>
            <person name="Hicks K.A."/>
            <person name="Hugh J."/>
            <person name="Lohr M."/>
            <person name="Mayer K."/>
            <person name="Melkozernov A."/>
            <person name="Murata T."/>
            <person name="Nelson D."/>
            <person name="Pils B."/>
            <person name="Prigge M."/>
            <person name="Reiss B."/>
            <person name="Renner T."/>
            <person name="Rombauts S."/>
            <person name="Rushton P."/>
            <person name="Sanderfoot A."/>
            <person name="Schween G."/>
            <person name="Shiu S.-H."/>
            <person name="Stueber K."/>
            <person name="Theodoulou F.L."/>
            <person name="Tu H."/>
            <person name="Van de Peer Y."/>
            <person name="Verrier P.J."/>
            <person name="Waters E."/>
            <person name="Wood A."/>
            <person name="Yang L."/>
            <person name="Cove D."/>
            <person name="Cuming A."/>
            <person name="Hasebe M."/>
            <person name="Lucas S."/>
            <person name="Mishler D.B."/>
            <person name="Reski R."/>
            <person name="Grigoriev I."/>
            <person name="Quatrano R.S."/>
            <person name="Boore J.L."/>
        </authorList>
    </citation>
    <scope>NUCLEOTIDE SEQUENCE [LARGE SCALE GENOMIC DNA]</scope>
    <source>
        <strain evidence="2 3">cv. Gransden 2004</strain>
    </source>
</reference>
<proteinExistence type="predicted"/>
<organism evidence="1">
    <name type="scientific">Physcomitrium patens</name>
    <name type="common">Spreading-leaved earth moss</name>
    <name type="synonym">Physcomitrella patens</name>
    <dbReference type="NCBI Taxonomy" id="3218"/>
    <lineage>
        <taxon>Eukaryota</taxon>
        <taxon>Viridiplantae</taxon>
        <taxon>Streptophyta</taxon>
        <taxon>Embryophyta</taxon>
        <taxon>Bryophyta</taxon>
        <taxon>Bryophytina</taxon>
        <taxon>Bryopsida</taxon>
        <taxon>Funariidae</taxon>
        <taxon>Funariales</taxon>
        <taxon>Funariaceae</taxon>
        <taxon>Physcomitrium</taxon>
    </lineage>
</organism>
<reference evidence="2" key="3">
    <citation type="submission" date="2020-12" db="UniProtKB">
        <authorList>
            <consortium name="EnsemblPlants"/>
        </authorList>
    </citation>
    <scope>IDENTIFICATION</scope>
</reference>
<reference evidence="1 3" key="2">
    <citation type="journal article" date="2018" name="Plant J.">
        <title>The Physcomitrella patens chromosome-scale assembly reveals moss genome structure and evolution.</title>
        <authorList>
            <person name="Lang D."/>
            <person name="Ullrich K.K."/>
            <person name="Murat F."/>
            <person name="Fuchs J."/>
            <person name="Jenkins J."/>
            <person name="Haas F.B."/>
            <person name="Piednoel M."/>
            <person name="Gundlach H."/>
            <person name="Van Bel M."/>
            <person name="Meyberg R."/>
            <person name="Vives C."/>
            <person name="Morata J."/>
            <person name="Symeonidi A."/>
            <person name="Hiss M."/>
            <person name="Muchero W."/>
            <person name="Kamisugi Y."/>
            <person name="Saleh O."/>
            <person name="Blanc G."/>
            <person name="Decker E.L."/>
            <person name="van Gessel N."/>
            <person name="Grimwood J."/>
            <person name="Hayes R.D."/>
            <person name="Graham S.W."/>
            <person name="Gunter L.E."/>
            <person name="McDaniel S.F."/>
            <person name="Hoernstein S.N.W."/>
            <person name="Larsson A."/>
            <person name="Li F.W."/>
            <person name="Perroud P.F."/>
            <person name="Phillips J."/>
            <person name="Ranjan P."/>
            <person name="Rokshar D.S."/>
            <person name="Rothfels C.J."/>
            <person name="Schneider L."/>
            <person name="Shu S."/>
            <person name="Stevenson D.W."/>
            <person name="Thummler F."/>
            <person name="Tillich M."/>
            <person name="Villarreal Aguilar J.C."/>
            <person name="Widiez T."/>
            <person name="Wong G.K."/>
            <person name="Wymore A."/>
            <person name="Zhang Y."/>
            <person name="Zimmer A.D."/>
            <person name="Quatrano R.S."/>
            <person name="Mayer K.F.X."/>
            <person name="Goodstein D."/>
            <person name="Casacuberta J.M."/>
            <person name="Vandepoele K."/>
            <person name="Reski R."/>
            <person name="Cuming A.C."/>
            <person name="Tuskan G.A."/>
            <person name="Maumus F."/>
            <person name="Salse J."/>
            <person name="Schmutz J."/>
            <person name="Rensing S.A."/>
        </authorList>
    </citation>
    <scope>NUCLEOTIDE SEQUENCE [LARGE SCALE GENOMIC DNA]</scope>
    <source>
        <strain evidence="2 3">cv. Gransden 2004</strain>
    </source>
</reference>
<evidence type="ECO:0000313" key="3">
    <source>
        <dbReference type="Proteomes" id="UP000006727"/>
    </source>
</evidence>
<accession>A0A2K1L7Q1</accession>
<dbReference type="PANTHER" id="PTHR31579:SF1">
    <property type="entry name" value="OS03G0796600 PROTEIN"/>
    <property type="match status" value="1"/>
</dbReference>
<dbReference type="AlphaFoldDB" id="A0A2K1L7Q1"/>
<dbReference type="Pfam" id="PF04720">
    <property type="entry name" value="PDDEXK_6"/>
    <property type="match status" value="1"/>
</dbReference>
<dbReference type="Gramene" id="Pp3c1_10630V3.1">
    <property type="protein sequence ID" value="PAC:32970879.CDS.1"/>
    <property type="gene ID" value="Pp3c1_10630"/>
</dbReference>
<dbReference type="PaxDb" id="3218-PP1S139_65V6.1"/>
<sequence length="425" mass="47305">MPRLLTMKSFGVSSKIGSSSLQVLTRGKEERGLGSLLTQVRMSPSKKGRRQTDLQAVGCVTRANLTKNRMLLLGDVGDLESTFDMFDDKRARNEKQFEPSSVCLAAMVDEFLEEGVDQKSVYGRSRYHGSSWSSSGDEGIESTLVRELSETLHRDNIRERILHEEVTKAVVAAKDGEGASSLSTDQVMRHLRQAGYKAGICKCRWDHSGEHPGGEYEYVDVDFEGSTAVKNSERIIVDIDFKAQFEIARPTAEYDTLVRILPTIFVGRVNRLLWIVNFMTGAVKSSLKERGMHLPPWRKPEYMISKWFSTYERTIGDTLPNFVRGTRVSNVNSPPRKGTNRTANLQKSAEFSQRGNLKQLMPGNVTGIVVNGDWQPPVLKARRSQGPGHAGLASLFKAANLPAPMDNVNRDQVLRSKCPVVVVSS</sequence>
<dbReference type="PANTHER" id="PTHR31579">
    <property type="entry name" value="OS03G0796600 PROTEIN"/>
    <property type="match status" value="1"/>
</dbReference>
<evidence type="ECO:0000313" key="1">
    <source>
        <dbReference type="EMBL" id="PNR62068.1"/>
    </source>
</evidence>
<evidence type="ECO:0000313" key="2">
    <source>
        <dbReference type="EnsemblPlants" id="PAC:32970879.CDS.1"/>
    </source>
</evidence>